<dbReference type="InterPro" id="IPR050523">
    <property type="entry name" value="AKR_Detox_Biosynth"/>
</dbReference>
<feature type="domain" description="NADP-dependent oxidoreductase" evidence="2">
    <location>
        <begin position="16"/>
        <end position="320"/>
    </location>
</feature>
<keyword evidence="1" id="KW-0560">Oxidoreductase</keyword>
<gene>
    <name evidence="3" type="ORF">L1F29_23190</name>
</gene>
<dbReference type="Pfam" id="PF00248">
    <property type="entry name" value="Aldo_ket_red"/>
    <property type="match status" value="1"/>
</dbReference>
<dbReference type="PANTHER" id="PTHR43364:SF4">
    <property type="entry name" value="NAD(P)-LINKED OXIDOREDUCTASE SUPERFAMILY PROTEIN"/>
    <property type="match status" value="1"/>
</dbReference>
<evidence type="ECO:0000259" key="2">
    <source>
        <dbReference type="Pfam" id="PF00248"/>
    </source>
</evidence>
<dbReference type="RefSeq" id="WP_258384426.1">
    <property type="nucleotide sequence ID" value="NZ_CP091430.1"/>
</dbReference>
<organism evidence="3 4">
    <name type="scientific">Paenibacillus spongiae</name>
    <dbReference type="NCBI Taxonomy" id="2909671"/>
    <lineage>
        <taxon>Bacteria</taxon>
        <taxon>Bacillati</taxon>
        <taxon>Bacillota</taxon>
        <taxon>Bacilli</taxon>
        <taxon>Bacillales</taxon>
        <taxon>Paenibacillaceae</taxon>
        <taxon>Paenibacillus</taxon>
    </lineage>
</organism>
<evidence type="ECO:0000256" key="1">
    <source>
        <dbReference type="ARBA" id="ARBA00023002"/>
    </source>
</evidence>
<reference evidence="3" key="1">
    <citation type="submission" date="2022-01" db="EMBL/GenBank/DDBJ databases">
        <title>Paenibacillus spongiae sp. nov., isolated from marine sponge.</title>
        <authorList>
            <person name="Li Z."/>
            <person name="Zhang M."/>
        </authorList>
    </citation>
    <scope>NUCLEOTIDE SEQUENCE</scope>
    <source>
        <strain evidence="3">PHS-Z3</strain>
    </source>
</reference>
<sequence>MNKKPIKGTDLQSSILCLGGSGLGSTLTMDQSFYLMDAYADRGGNLIDTAQVYANWLPVEASISEKTIGSWMKARKNRHAMIVTTKGGHPLLESMDTPRLSPADIALDIEGSLRHLQVDTIDMYILHRDDASQPAGAIMEALHEQRQAGNIRYFGCSNWTARRMEEAQRYADERGIQGFTSNQVMWSLAEADSSKFADPTMVAMNEAMKQYHLKTSMCAMPYSAQAQGLFTKWDTGAYGADDERISPTYRSAANWERYERAKKLASELSCSVTQVALRYLIDQPFTTLPIVGCRTPEQLQESLSAEDIRLTPEQLAYLDGSA</sequence>
<dbReference type="Gene3D" id="3.20.20.100">
    <property type="entry name" value="NADP-dependent oxidoreductase domain"/>
    <property type="match status" value="1"/>
</dbReference>
<name>A0ABY5S6I3_9BACL</name>
<protein>
    <submittedName>
        <fullName evidence="3">Aldo/keto reductase</fullName>
    </submittedName>
</protein>
<keyword evidence="4" id="KW-1185">Reference proteome</keyword>
<dbReference type="InterPro" id="IPR036812">
    <property type="entry name" value="NAD(P)_OxRdtase_dom_sf"/>
</dbReference>
<dbReference type="EMBL" id="CP091430">
    <property type="protein sequence ID" value="UVI28338.1"/>
    <property type="molecule type" value="Genomic_DNA"/>
</dbReference>
<evidence type="ECO:0000313" key="3">
    <source>
        <dbReference type="EMBL" id="UVI28338.1"/>
    </source>
</evidence>
<dbReference type="InterPro" id="IPR023210">
    <property type="entry name" value="NADP_OxRdtase_dom"/>
</dbReference>
<dbReference type="Proteomes" id="UP001057877">
    <property type="component" value="Chromosome"/>
</dbReference>
<evidence type="ECO:0000313" key="4">
    <source>
        <dbReference type="Proteomes" id="UP001057877"/>
    </source>
</evidence>
<dbReference type="CDD" id="cd19082">
    <property type="entry name" value="AKR_AKR10A1_2"/>
    <property type="match status" value="1"/>
</dbReference>
<dbReference type="PANTHER" id="PTHR43364">
    <property type="entry name" value="NADH-SPECIFIC METHYLGLYOXAL REDUCTASE-RELATED"/>
    <property type="match status" value="1"/>
</dbReference>
<accession>A0ABY5S6I3</accession>
<proteinExistence type="predicted"/>
<dbReference type="SUPFAM" id="SSF51430">
    <property type="entry name" value="NAD(P)-linked oxidoreductase"/>
    <property type="match status" value="1"/>
</dbReference>